<dbReference type="Proteomes" id="UP000191612">
    <property type="component" value="Unassembled WGS sequence"/>
</dbReference>
<sequence length="260" mass="30001">MAVRESWFPKELHEGNKVSLDKPTPSQWVIGKPVNTHSYQADEMHYDSYVCAQFECHNVTDGKKGFMRIYVQVPHTGYDHAARATLAREATELTPPELDAYKFLTANRSQNTPTLLAYKRGTQPIDGPAPGGPVPGGHITWIVWEKVPGKYLGHPKSAFVYWDMPSDERKLVREAFLREFPKIMKMGYFPEKPSPSSLIWDKDTDYLYFVGFRDSMPFKANERSGKPHEAWLPNFDLARPPQKNYKWKKDYKGNMEGWKL</sequence>
<keyword evidence="2" id="KW-1185">Reference proteome</keyword>
<dbReference type="AlphaFoldDB" id="A0A1V6QQP4"/>
<evidence type="ECO:0000313" key="2">
    <source>
        <dbReference type="Proteomes" id="UP000191612"/>
    </source>
</evidence>
<accession>A0A1V6QQP4</accession>
<dbReference type="EMBL" id="MDYO01000056">
    <property type="protein sequence ID" value="OQD91262.1"/>
    <property type="molecule type" value="Genomic_DNA"/>
</dbReference>
<organism evidence="1 2">
    <name type="scientific">Penicillium solitum</name>
    <dbReference type="NCBI Taxonomy" id="60172"/>
    <lineage>
        <taxon>Eukaryota</taxon>
        <taxon>Fungi</taxon>
        <taxon>Dikarya</taxon>
        <taxon>Ascomycota</taxon>
        <taxon>Pezizomycotina</taxon>
        <taxon>Eurotiomycetes</taxon>
        <taxon>Eurotiomycetidae</taxon>
        <taxon>Eurotiales</taxon>
        <taxon>Aspergillaceae</taxon>
        <taxon>Penicillium</taxon>
    </lineage>
</organism>
<proteinExistence type="predicted"/>
<reference evidence="2" key="1">
    <citation type="journal article" date="2017" name="Nat. Microbiol.">
        <title>Global analysis of biosynthetic gene clusters reveals vast potential of secondary metabolite production in Penicillium species.</title>
        <authorList>
            <person name="Nielsen J.C."/>
            <person name="Grijseels S."/>
            <person name="Prigent S."/>
            <person name="Ji B."/>
            <person name="Dainat J."/>
            <person name="Nielsen K.F."/>
            <person name="Frisvad J.C."/>
            <person name="Workman M."/>
            <person name="Nielsen J."/>
        </authorList>
    </citation>
    <scope>NUCLEOTIDE SEQUENCE [LARGE SCALE GENOMIC DNA]</scope>
    <source>
        <strain evidence="2">IBT 29525</strain>
    </source>
</reference>
<protein>
    <submittedName>
        <fullName evidence="1">Uncharacterized protein</fullName>
    </submittedName>
</protein>
<gene>
    <name evidence="1" type="ORF">PENSOL_c056G01400</name>
</gene>
<comment type="caution">
    <text evidence="1">The sequence shown here is derived from an EMBL/GenBank/DDBJ whole genome shotgun (WGS) entry which is preliminary data.</text>
</comment>
<name>A0A1V6QQP4_9EURO</name>
<evidence type="ECO:0000313" key="1">
    <source>
        <dbReference type="EMBL" id="OQD91262.1"/>
    </source>
</evidence>